<reference evidence="3" key="1">
    <citation type="journal article" date="2019" name="Int. J. Syst. Evol. Microbiol.">
        <title>The Global Catalogue of Microorganisms (GCM) 10K type strain sequencing project: providing services to taxonomists for standard genome sequencing and annotation.</title>
        <authorList>
            <consortium name="The Broad Institute Genomics Platform"/>
            <consortium name="The Broad Institute Genome Sequencing Center for Infectious Disease"/>
            <person name="Wu L."/>
            <person name="Ma J."/>
        </authorList>
    </citation>
    <scope>NUCLEOTIDE SEQUENCE [LARGE SCALE GENOMIC DNA]</scope>
    <source>
        <strain evidence="3">KACC 12507</strain>
    </source>
</reference>
<dbReference type="EMBL" id="JBHSGU010000002">
    <property type="protein sequence ID" value="MFC4698964.1"/>
    <property type="molecule type" value="Genomic_DNA"/>
</dbReference>
<organism evidence="2 3">
    <name type="scientific">Glaciecola siphonariae</name>
    <dbReference type="NCBI Taxonomy" id="521012"/>
    <lineage>
        <taxon>Bacteria</taxon>
        <taxon>Pseudomonadati</taxon>
        <taxon>Pseudomonadota</taxon>
        <taxon>Gammaproteobacteria</taxon>
        <taxon>Alteromonadales</taxon>
        <taxon>Alteromonadaceae</taxon>
        <taxon>Glaciecola</taxon>
    </lineage>
</organism>
<comment type="caution">
    <text evidence="2">The sequence shown here is derived from an EMBL/GenBank/DDBJ whole genome shotgun (WGS) entry which is preliminary data.</text>
</comment>
<dbReference type="Pfam" id="PF05787">
    <property type="entry name" value="PhoX"/>
    <property type="match status" value="1"/>
</dbReference>
<dbReference type="InterPro" id="IPR008557">
    <property type="entry name" value="PhoX"/>
</dbReference>
<dbReference type="PANTHER" id="PTHR35399:SF2">
    <property type="entry name" value="DUF839 DOMAIN-CONTAINING PROTEIN"/>
    <property type="match status" value="1"/>
</dbReference>
<accession>A0ABV9LS09</accession>
<dbReference type="PROSITE" id="PS51318">
    <property type="entry name" value="TAT"/>
    <property type="match status" value="1"/>
</dbReference>
<protein>
    <submittedName>
        <fullName evidence="2">PhoX family protein</fullName>
    </submittedName>
</protein>
<dbReference type="SUPFAM" id="SSF63829">
    <property type="entry name" value="Calcium-dependent phosphotriesterase"/>
    <property type="match status" value="1"/>
</dbReference>
<dbReference type="PANTHER" id="PTHR35399">
    <property type="entry name" value="SLR8030 PROTEIN"/>
    <property type="match status" value="1"/>
</dbReference>
<evidence type="ECO:0000313" key="3">
    <source>
        <dbReference type="Proteomes" id="UP001595897"/>
    </source>
</evidence>
<evidence type="ECO:0000313" key="2">
    <source>
        <dbReference type="EMBL" id="MFC4698964.1"/>
    </source>
</evidence>
<sequence>MLKQAENIIDNAQLHDDKEDVASNDSGNRPFTDVLNKNISRRSVLAGSVTAAAAGFFAPAVSASLGGMSRNNDRINRELVGFKPVAISDVADVRMPTISEDYEYQSFIPWGTPIEPGITNEYAGDPNTRPTSAEAELQVGIGHDGMWFFPIDFDLQMQYGRRYRARSDEGMLCINHEFGRNSHVLGKSGPESLEDVRLSQHVHGVSVLRIKEHFDGWRVESSPNARRITVNTPVEFSGPAASSSLLQNPAGNMPLGTVNNCGSGPTPWGTYLTCEENFNGYFGSSTMSSDEFNAARTEEQARYGFDFDGFGYGWHFFDQRFDLTDPNYVNEQNRFGWIVEIDPFDGTKKPVKRTAMGRFKHEAVAIAESADGRIAAYMGDDQRFDYCYKYVSNEPWRDVIERGDSPLDDGKLFVARYNDDGTGEWLELSINNPLLAERFSDQAELLIYARVAADILGATPMDRPEWTTIGKNGEVYWTLTNNSQRQLANAANPQTPNSDGHIIRTTDAGDHMGNTFTWEIFLLAADTRGTEGVFTDPDLAWSDASGRLFIGTDGGQPDGLQDQLTVIDTNKERPEAKRLLVGVANDEVTGFTATPDRRTAFVNLQHPGDGDPSRTNFPAAPDGVTIPRDSTLVLRRKNGAVIGS</sequence>
<proteinExistence type="predicted"/>
<gene>
    <name evidence="2" type="ORF">ACFO4O_02160</name>
</gene>
<keyword evidence="3" id="KW-1185">Reference proteome</keyword>
<evidence type="ECO:0000256" key="1">
    <source>
        <dbReference type="SAM" id="MobiDB-lite"/>
    </source>
</evidence>
<dbReference type="InterPro" id="IPR006311">
    <property type="entry name" value="TAT_signal"/>
</dbReference>
<name>A0ABV9LS09_9ALTE</name>
<feature type="region of interest" description="Disordered" evidence="1">
    <location>
        <begin position="9"/>
        <end position="33"/>
    </location>
</feature>
<dbReference type="Proteomes" id="UP001595897">
    <property type="component" value="Unassembled WGS sequence"/>
</dbReference>
<dbReference type="RefSeq" id="WP_382405658.1">
    <property type="nucleotide sequence ID" value="NZ_JBHSGU010000002.1"/>
</dbReference>